<dbReference type="AlphaFoldDB" id="A0A7N2LGJ5"/>
<organism evidence="2 3">
    <name type="scientific">Quercus lobata</name>
    <name type="common">Valley oak</name>
    <dbReference type="NCBI Taxonomy" id="97700"/>
    <lineage>
        <taxon>Eukaryota</taxon>
        <taxon>Viridiplantae</taxon>
        <taxon>Streptophyta</taxon>
        <taxon>Embryophyta</taxon>
        <taxon>Tracheophyta</taxon>
        <taxon>Spermatophyta</taxon>
        <taxon>Magnoliopsida</taxon>
        <taxon>eudicotyledons</taxon>
        <taxon>Gunneridae</taxon>
        <taxon>Pentapetalae</taxon>
        <taxon>rosids</taxon>
        <taxon>fabids</taxon>
        <taxon>Fagales</taxon>
        <taxon>Fagaceae</taxon>
        <taxon>Quercus</taxon>
    </lineage>
</organism>
<protein>
    <submittedName>
        <fullName evidence="2">Uncharacterized protein</fullName>
    </submittedName>
</protein>
<feature type="region of interest" description="Disordered" evidence="1">
    <location>
        <begin position="122"/>
        <end position="144"/>
    </location>
</feature>
<evidence type="ECO:0000313" key="3">
    <source>
        <dbReference type="Proteomes" id="UP000594261"/>
    </source>
</evidence>
<dbReference type="Gramene" id="QL04p065617:mrna">
    <property type="protein sequence ID" value="QL04p065617:mrna"/>
    <property type="gene ID" value="QL04p065617"/>
</dbReference>
<evidence type="ECO:0000256" key="1">
    <source>
        <dbReference type="SAM" id="MobiDB-lite"/>
    </source>
</evidence>
<proteinExistence type="predicted"/>
<name>A0A7N2LGJ5_QUELO</name>
<reference evidence="2" key="2">
    <citation type="submission" date="2021-01" db="UniProtKB">
        <authorList>
            <consortium name="EnsemblPlants"/>
        </authorList>
    </citation>
    <scope>IDENTIFICATION</scope>
</reference>
<reference evidence="2 3" key="1">
    <citation type="journal article" date="2016" name="G3 (Bethesda)">
        <title>First Draft Assembly and Annotation of the Genome of a California Endemic Oak Quercus lobata Nee (Fagaceae).</title>
        <authorList>
            <person name="Sork V.L."/>
            <person name="Fitz-Gibbon S.T."/>
            <person name="Puiu D."/>
            <person name="Crepeau M."/>
            <person name="Gugger P.F."/>
            <person name="Sherman R."/>
            <person name="Stevens K."/>
            <person name="Langley C.H."/>
            <person name="Pellegrini M."/>
            <person name="Salzberg S.L."/>
        </authorList>
    </citation>
    <scope>NUCLEOTIDE SEQUENCE [LARGE SCALE GENOMIC DNA]</scope>
    <source>
        <strain evidence="2 3">cv. SW786</strain>
    </source>
</reference>
<accession>A0A7N2LGJ5</accession>
<dbReference type="EnsemblPlants" id="QL04p065617:mrna">
    <property type="protein sequence ID" value="QL04p065617:mrna"/>
    <property type="gene ID" value="QL04p065617"/>
</dbReference>
<sequence>MNHTSHLGFPVLNTTYPIVIPSNNQHPYPINTAFQPNPLANEESWSSWNTDGSGGGSISLSVLHLIDNGNPHNSKLHGISQPPWRSAVSKIHKLKQTRDINIRSVHIKPSPDETNKTYVLHGISRPKPRNPTSNGSRTCHHARPMAPGTLTRAAEDSRLPARISVTRAAKPALSSSDPFGLRICSHASTSTSALVHVSDTSSATSAVSSRQHHDPDHPDLTREHFDC</sequence>
<feature type="compositionally biased region" description="Basic and acidic residues" evidence="1">
    <location>
        <begin position="211"/>
        <end position="227"/>
    </location>
</feature>
<keyword evidence="3" id="KW-1185">Reference proteome</keyword>
<feature type="region of interest" description="Disordered" evidence="1">
    <location>
        <begin position="202"/>
        <end position="227"/>
    </location>
</feature>
<dbReference type="InParanoid" id="A0A7N2LGJ5"/>
<dbReference type="Proteomes" id="UP000594261">
    <property type="component" value="Chromosome 4"/>
</dbReference>
<evidence type="ECO:0000313" key="2">
    <source>
        <dbReference type="EnsemblPlants" id="QL04p065617:mrna"/>
    </source>
</evidence>
<dbReference type="EMBL" id="LRBV02000004">
    <property type="status" value="NOT_ANNOTATED_CDS"/>
    <property type="molecule type" value="Genomic_DNA"/>
</dbReference>